<organism evidence="2 3">
    <name type="scientific">Coptis chinensis</name>
    <dbReference type="NCBI Taxonomy" id="261450"/>
    <lineage>
        <taxon>Eukaryota</taxon>
        <taxon>Viridiplantae</taxon>
        <taxon>Streptophyta</taxon>
        <taxon>Embryophyta</taxon>
        <taxon>Tracheophyta</taxon>
        <taxon>Spermatophyta</taxon>
        <taxon>Magnoliopsida</taxon>
        <taxon>Ranunculales</taxon>
        <taxon>Ranunculaceae</taxon>
        <taxon>Coptidoideae</taxon>
        <taxon>Coptis</taxon>
    </lineage>
</organism>
<evidence type="ECO:0000313" key="2">
    <source>
        <dbReference type="EMBL" id="KAF9619861.1"/>
    </source>
</evidence>
<dbReference type="InterPro" id="IPR045358">
    <property type="entry name" value="Ty3_capsid"/>
</dbReference>
<dbReference type="EMBL" id="JADFTS010000002">
    <property type="protein sequence ID" value="KAF9619861.1"/>
    <property type="molecule type" value="Genomic_DNA"/>
</dbReference>
<sequence>MDDKKEISIASLYFEGRADSWFLTYQDGKGLVDWNALVEVICDRFELVGQENYVGSFNKLIQVGTVDEYFEQFEELQALMVSKNKQFSEEYFVLSFLSGLKDELKASIQMFQPTNLSNALYLARMQEVALDAQVVTG</sequence>
<proteinExistence type="predicted"/>
<evidence type="ECO:0000313" key="3">
    <source>
        <dbReference type="Proteomes" id="UP000631114"/>
    </source>
</evidence>
<dbReference type="OrthoDB" id="1738534at2759"/>
<gene>
    <name evidence="2" type="ORF">IFM89_009643</name>
</gene>
<dbReference type="Proteomes" id="UP000631114">
    <property type="component" value="Unassembled WGS sequence"/>
</dbReference>
<accession>A0A835IKZ0</accession>
<comment type="caution">
    <text evidence="2">The sequence shown here is derived from an EMBL/GenBank/DDBJ whole genome shotgun (WGS) entry which is preliminary data.</text>
</comment>
<dbReference type="Pfam" id="PF19259">
    <property type="entry name" value="Ty3_capsid"/>
    <property type="match status" value="1"/>
</dbReference>
<protein>
    <recommendedName>
        <fullName evidence="1">Ty3 transposon capsid-like protein domain-containing protein</fullName>
    </recommendedName>
</protein>
<keyword evidence="3" id="KW-1185">Reference proteome</keyword>
<dbReference type="AlphaFoldDB" id="A0A835IKZ0"/>
<evidence type="ECO:0000259" key="1">
    <source>
        <dbReference type="Pfam" id="PF19259"/>
    </source>
</evidence>
<feature type="domain" description="Ty3 transposon capsid-like protein" evidence="1">
    <location>
        <begin position="2"/>
        <end position="124"/>
    </location>
</feature>
<name>A0A835IKZ0_9MAGN</name>
<reference evidence="2 3" key="1">
    <citation type="submission" date="2020-10" db="EMBL/GenBank/DDBJ databases">
        <title>The Coptis chinensis genome and diversification of protoberbering-type alkaloids.</title>
        <authorList>
            <person name="Wang B."/>
            <person name="Shu S."/>
            <person name="Song C."/>
            <person name="Liu Y."/>
        </authorList>
    </citation>
    <scope>NUCLEOTIDE SEQUENCE [LARGE SCALE GENOMIC DNA]</scope>
    <source>
        <strain evidence="2">HL-2020</strain>
        <tissue evidence="2">Leaf</tissue>
    </source>
</reference>